<sequence length="73" mass="8714">MRTFFPWTSAPQVERVRKHWERQCEPKDLSRFLQILVDAFRQRMPRFVILDMPMVLVVSSVAYSPPKTESYIA</sequence>
<proteinExistence type="predicted"/>
<name>A0A1J3HP71_NOCCA</name>
<evidence type="ECO:0000313" key="1">
    <source>
        <dbReference type="EMBL" id="JAU68580.1"/>
    </source>
</evidence>
<dbReference type="EMBL" id="GEVL01008761">
    <property type="protein sequence ID" value="JAU68580.1"/>
    <property type="molecule type" value="Transcribed_RNA"/>
</dbReference>
<organism evidence="1">
    <name type="scientific">Noccaea caerulescens</name>
    <name type="common">Alpine penny-cress</name>
    <name type="synonym">Thlaspi caerulescens</name>
    <dbReference type="NCBI Taxonomy" id="107243"/>
    <lineage>
        <taxon>Eukaryota</taxon>
        <taxon>Viridiplantae</taxon>
        <taxon>Streptophyta</taxon>
        <taxon>Embryophyta</taxon>
        <taxon>Tracheophyta</taxon>
        <taxon>Spermatophyta</taxon>
        <taxon>Magnoliopsida</taxon>
        <taxon>eudicotyledons</taxon>
        <taxon>Gunneridae</taxon>
        <taxon>Pentapetalae</taxon>
        <taxon>rosids</taxon>
        <taxon>malvids</taxon>
        <taxon>Brassicales</taxon>
        <taxon>Brassicaceae</taxon>
        <taxon>Coluteocarpeae</taxon>
        <taxon>Noccaea</taxon>
    </lineage>
</organism>
<protein>
    <submittedName>
        <fullName evidence="1">Uncharacterized protein</fullName>
    </submittedName>
</protein>
<reference evidence="1" key="1">
    <citation type="submission" date="2016-07" db="EMBL/GenBank/DDBJ databases">
        <title>De novo transcriptome assembly of four accessions of the metal hyperaccumulator plant Noccaea caerulescens.</title>
        <authorList>
            <person name="Blande D."/>
            <person name="Halimaa P."/>
            <person name="Tervahauta A.I."/>
            <person name="Aarts M.G."/>
            <person name="Karenlampi S.O."/>
        </authorList>
    </citation>
    <scope>NUCLEOTIDE SEQUENCE</scope>
</reference>
<dbReference type="AlphaFoldDB" id="A0A1J3HP71"/>
<gene>
    <name evidence="1" type="ORF">LE_TR4302_c0_g1_i1_g.14064</name>
</gene>
<accession>A0A1J3HP71</accession>